<comment type="caution">
    <text evidence="1">The sequence shown here is derived from an EMBL/GenBank/DDBJ whole genome shotgun (WGS) entry which is preliminary data.</text>
</comment>
<dbReference type="EMBL" id="LAZR01014357">
    <property type="protein sequence ID" value="KKM17845.1"/>
    <property type="molecule type" value="Genomic_DNA"/>
</dbReference>
<name>A0A0F9KR07_9ZZZZ</name>
<evidence type="ECO:0000313" key="1">
    <source>
        <dbReference type="EMBL" id="KKM17845.1"/>
    </source>
</evidence>
<accession>A0A0F9KR07</accession>
<gene>
    <name evidence="1" type="ORF">LCGC14_1671680</name>
</gene>
<organism evidence="1">
    <name type="scientific">marine sediment metagenome</name>
    <dbReference type="NCBI Taxonomy" id="412755"/>
    <lineage>
        <taxon>unclassified sequences</taxon>
        <taxon>metagenomes</taxon>
        <taxon>ecological metagenomes</taxon>
    </lineage>
</organism>
<sequence length="71" mass="8261">MVKAKLLDGGLLPLGDTEEIDLRTDYQLQKFDDQVRLVIHPCMIDHRKKIDNVEICYDQFNNVAGVIIYLR</sequence>
<dbReference type="AlphaFoldDB" id="A0A0F9KR07"/>
<reference evidence="1" key="1">
    <citation type="journal article" date="2015" name="Nature">
        <title>Complex archaea that bridge the gap between prokaryotes and eukaryotes.</title>
        <authorList>
            <person name="Spang A."/>
            <person name="Saw J.H."/>
            <person name="Jorgensen S.L."/>
            <person name="Zaremba-Niedzwiedzka K."/>
            <person name="Martijn J."/>
            <person name="Lind A.E."/>
            <person name="van Eijk R."/>
            <person name="Schleper C."/>
            <person name="Guy L."/>
            <person name="Ettema T.J."/>
        </authorList>
    </citation>
    <scope>NUCLEOTIDE SEQUENCE</scope>
</reference>
<proteinExistence type="predicted"/>
<protein>
    <submittedName>
        <fullName evidence="1">Uncharacterized protein</fullName>
    </submittedName>
</protein>